<evidence type="ECO:0000259" key="1">
    <source>
        <dbReference type="Pfam" id="PF01738"/>
    </source>
</evidence>
<accession>A0ABS8KNU2</accession>
<dbReference type="EMBL" id="JAJISD010000001">
    <property type="protein sequence ID" value="MCC8427709.1"/>
    <property type="molecule type" value="Genomic_DNA"/>
</dbReference>
<dbReference type="RefSeq" id="WP_230548932.1">
    <property type="nucleotide sequence ID" value="NZ_JAJISD010000001.1"/>
</dbReference>
<evidence type="ECO:0000313" key="3">
    <source>
        <dbReference type="Proteomes" id="UP001198862"/>
    </source>
</evidence>
<keyword evidence="2" id="KW-0378">Hydrolase</keyword>
<sequence>MIEKILDIPTRDGAMETFICHPERGGPYPPVLMLMDAPGIREELYDMARRLATVGYYVMLPNLYYRAGTDTKYGPDVLTHGSDEHKRMRAVRTKMTIPPVMDDVAAMISYSDAQKESKTGPVGTHGYCMSGPYSLAAAARYPERIAAAASFYGTWLVSDAVESPHLTLGNARGELYISCAEHDELAPPEMVKELKALFDKSGAKGDLEVHPTVHHGFAFPQRWCYDKPAAERHWERLIALYRRNLG</sequence>
<dbReference type="PANTHER" id="PTHR46623:SF10">
    <property type="entry name" value="CARBOXYMETHYLENEBUTENOLIDASE HOMOLOG"/>
    <property type="match status" value="1"/>
</dbReference>
<dbReference type="Proteomes" id="UP001198862">
    <property type="component" value="Unassembled WGS sequence"/>
</dbReference>
<dbReference type="InterPro" id="IPR002925">
    <property type="entry name" value="Dienelactn_hydro"/>
</dbReference>
<keyword evidence="3" id="KW-1185">Reference proteome</keyword>
<dbReference type="InterPro" id="IPR029058">
    <property type="entry name" value="AB_hydrolase_fold"/>
</dbReference>
<protein>
    <submittedName>
        <fullName evidence="2">Dienelactone hydrolase family protein</fullName>
    </submittedName>
</protein>
<dbReference type="SUPFAM" id="SSF53474">
    <property type="entry name" value="alpha/beta-Hydrolases"/>
    <property type="match status" value="1"/>
</dbReference>
<gene>
    <name evidence="2" type="ORF">LJ725_01945</name>
</gene>
<dbReference type="Gene3D" id="3.40.50.1820">
    <property type="entry name" value="alpha/beta hydrolase"/>
    <property type="match status" value="1"/>
</dbReference>
<dbReference type="GO" id="GO:0016787">
    <property type="term" value="F:hydrolase activity"/>
    <property type="evidence" value="ECO:0007669"/>
    <property type="project" value="UniProtKB-KW"/>
</dbReference>
<name>A0ABS8KNU2_9HYPH</name>
<proteinExistence type="predicted"/>
<reference evidence="2 3" key="1">
    <citation type="submission" date="2021-11" db="EMBL/GenBank/DDBJ databases">
        <authorList>
            <person name="Lee D.-H."/>
            <person name="Kim S.-B."/>
        </authorList>
    </citation>
    <scope>NUCLEOTIDE SEQUENCE [LARGE SCALE GENOMIC DNA]</scope>
    <source>
        <strain evidence="2 3">KCTC 52223</strain>
    </source>
</reference>
<comment type="caution">
    <text evidence="2">The sequence shown here is derived from an EMBL/GenBank/DDBJ whole genome shotgun (WGS) entry which is preliminary data.</text>
</comment>
<dbReference type="Pfam" id="PF01738">
    <property type="entry name" value="DLH"/>
    <property type="match status" value="1"/>
</dbReference>
<dbReference type="InterPro" id="IPR051049">
    <property type="entry name" value="Dienelactone_hydrolase-like"/>
</dbReference>
<dbReference type="PANTHER" id="PTHR46623">
    <property type="entry name" value="CARBOXYMETHYLENEBUTENOLIDASE-RELATED"/>
    <property type="match status" value="1"/>
</dbReference>
<evidence type="ECO:0000313" key="2">
    <source>
        <dbReference type="EMBL" id="MCC8427709.1"/>
    </source>
</evidence>
<feature type="domain" description="Dienelactone hydrolase" evidence="1">
    <location>
        <begin position="15"/>
        <end position="242"/>
    </location>
</feature>
<organism evidence="2 3">
    <name type="scientific">Reyranella aquatilis</name>
    <dbReference type="NCBI Taxonomy" id="2035356"/>
    <lineage>
        <taxon>Bacteria</taxon>
        <taxon>Pseudomonadati</taxon>
        <taxon>Pseudomonadota</taxon>
        <taxon>Alphaproteobacteria</taxon>
        <taxon>Hyphomicrobiales</taxon>
        <taxon>Reyranellaceae</taxon>
        <taxon>Reyranella</taxon>
    </lineage>
</organism>